<reference evidence="1 2" key="1">
    <citation type="journal article" date="2018" name="J. Allergy Clin. Immunol.">
        <title>High-quality assembly of Dermatophagoides pteronyssinus genome and transcriptome reveals a wide range of novel allergens.</title>
        <authorList>
            <person name="Liu X.Y."/>
            <person name="Yang K.Y."/>
            <person name="Wang M.Q."/>
            <person name="Kwok J.S."/>
            <person name="Zeng X."/>
            <person name="Yang Z."/>
            <person name="Xiao X.J."/>
            <person name="Lau C.P."/>
            <person name="Li Y."/>
            <person name="Huang Z.M."/>
            <person name="Ba J.G."/>
            <person name="Yim A.K."/>
            <person name="Ouyang C.Y."/>
            <person name="Ngai S.M."/>
            <person name="Chan T.F."/>
            <person name="Leung E.L."/>
            <person name="Liu L."/>
            <person name="Liu Z.G."/>
            <person name="Tsui S.K."/>
        </authorList>
    </citation>
    <scope>NUCLEOTIDE SEQUENCE [LARGE SCALE GENOMIC DNA]</scope>
    <source>
        <strain evidence="1">Derp</strain>
    </source>
</reference>
<keyword evidence="2" id="KW-1185">Reference proteome</keyword>
<comment type="caution">
    <text evidence="1">The sequence shown here is derived from an EMBL/GenBank/DDBJ whole genome shotgun (WGS) entry which is preliminary data.</text>
</comment>
<evidence type="ECO:0000313" key="2">
    <source>
        <dbReference type="Proteomes" id="UP000887458"/>
    </source>
</evidence>
<dbReference type="Proteomes" id="UP000887458">
    <property type="component" value="Unassembled WGS sequence"/>
</dbReference>
<evidence type="ECO:0000313" key="1">
    <source>
        <dbReference type="EMBL" id="KAH9420138.1"/>
    </source>
</evidence>
<organism evidence="1 2">
    <name type="scientific">Dermatophagoides pteronyssinus</name>
    <name type="common">European house dust mite</name>
    <dbReference type="NCBI Taxonomy" id="6956"/>
    <lineage>
        <taxon>Eukaryota</taxon>
        <taxon>Metazoa</taxon>
        <taxon>Ecdysozoa</taxon>
        <taxon>Arthropoda</taxon>
        <taxon>Chelicerata</taxon>
        <taxon>Arachnida</taxon>
        <taxon>Acari</taxon>
        <taxon>Acariformes</taxon>
        <taxon>Sarcoptiformes</taxon>
        <taxon>Astigmata</taxon>
        <taxon>Psoroptidia</taxon>
        <taxon>Analgoidea</taxon>
        <taxon>Pyroglyphidae</taxon>
        <taxon>Dermatophagoidinae</taxon>
        <taxon>Dermatophagoides</taxon>
    </lineage>
</organism>
<dbReference type="EMBL" id="NJHN03000054">
    <property type="protein sequence ID" value="KAH9420138.1"/>
    <property type="molecule type" value="Genomic_DNA"/>
</dbReference>
<accession>A0ABQ8JCH7</accession>
<reference evidence="1 2" key="2">
    <citation type="journal article" date="2022" name="Mol. Biol. Evol.">
        <title>Comparative Genomics Reveals Insights into the Divergent Evolution of Astigmatic Mites and Household Pest Adaptations.</title>
        <authorList>
            <person name="Xiong Q."/>
            <person name="Wan A.T."/>
            <person name="Liu X."/>
            <person name="Fung C.S."/>
            <person name="Xiao X."/>
            <person name="Malainual N."/>
            <person name="Hou J."/>
            <person name="Wang L."/>
            <person name="Wang M."/>
            <person name="Yang K.Y."/>
            <person name="Cui Y."/>
            <person name="Leung E.L."/>
            <person name="Nong W."/>
            <person name="Shin S.K."/>
            <person name="Au S.W."/>
            <person name="Jeong K.Y."/>
            <person name="Chew F.T."/>
            <person name="Hui J.H."/>
            <person name="Leung T.F."/>
            <person name="Tungtrongchitr A."/>
            <person name="Zhong N."/>
            <person name="Liu Z."/>
            <person name="Tsui S.K."/>
        </authorList>
    </citation>
    <scope>NUCLEOTIDE SEQUENCE [LARGE SCALE GENOMIC DNA]</scope>
    <source>
        <strain evidence="1">Derp</strain>
    </source>
</reference>
<protein>
    <submittedName>
        <fullName evidence="1">Uncharacterized protein</fullName>
    </submittedName>
</protein>
<sequence length="61" mass="6875">MHQLQIFLDQKCSIIKSQELMFNIFPLFLKSIKVAETPRSKKNAIPMTANAAVDVRANTAL</sequence>
<name>A0ABQ8JCH7_DERPT</name>
<gene>
    <name evidence="1" type="ORF">DERP_001974</name>
</gene>
<proteinExistence type="predicted"/>